<organism evidence="2 3">
    <name type="scientific">Drechmeria coniospora</name>
    <name type="common">Nematophagous fungus</name>
    <name type="synonym">Meria coniospora</name>
    <dbReference type="NCBI Taxonomy" id="98403"/>
    <lineage>
        <taxon>Eukaryota</taxon>
        <taxon>Fungi</taxon>
        <taxon>Dikarya</taxon>
        <taxon>Ascomycota</taxon>
        <taxon>Pezizomycotina</taxon>
        <taxon>Sordariomycetes</taxon>
        <taxon>Hypocreomycetidae</taxon>
        <taxon>Hypocreales</taxon>
        <taxon>Ophiocordycipitaceae</taxon>
        <taxon>Drechmeria</taxon>
    </lineage>
</organism>
<gene>
    <name evidence="2" type="ORF">DCS_05162</name>
</gene>
<dbReference type="InterPro" id="IPR031349">
    <property type="entry name" value="Tfb6"/>
</dbReference>
<dbReference type="InParanoid" id="A0A151GM18"/>
<feature type="region of interest" description="Disordered" evidence="1">
    <location>
        <begin position="1"/>
        <end position="54"/>
    </location>
</feature>
<protein>
    <submittedName>
        <fullName evidence="2">Meiotic recombination protein DMC1</fullName>
    </submittedName>
</protein>
<evidence type="ECO:0000256" key="1">
    <source>
        <dbReference type="SAM" id="MobiDB-lite"/>
    </source>
</evidence>
<dbReference type="Proteomes" id="UP000076580">
    <property type="component" value="Chromosome 02"/>
</dbReference>
<name>A0A151GM18_DRECN</name>
<dbReference type="GeneID" id="63717805"/>
<dbReference type="PANTHER" id="PTHR37781:SF1">
    <property type="entry name" value="ADR380WP"/>
    <property type="match status" value="1"/>
</dbReference>
<dbReference type="RefSeq" id="XP_040657501.1">
    <property type="nucleotide sequence ID" value="XM_040802468.1"/>
</dbReference>
<evidence type="ECO:0000313" key="2">
    <source>
        <dbReference type="EMBL" id="KYK58149.1"/>
    </source>
</evidence>
<reference evidence="2 3" key="1">
    <citation type="journal article" date="2016" name="Sci. Rep.">
        <title>Insights into Adaptations to a Near-Obligate Nematode Endoparasitic Lifestyle from the Finished Genome of Drechmeria coniospora.</title>
        <authorList>
            <person name="Zhang L."/>
            <person name="Zhou Z."/>
            <person name="Guo Q."/>
            <person name="Fokkens L."/>
            <person name="Miskei M."/>
            <person name="Pocsi I."/>
            <person name="Zhang W."/>
            <person name="Chen M."/>
            <person name="Wang L."/>
            <person name="Sun Y."/>
            <person name="Donzelli B.G."/>
            <person name="Gibson D.M."/>
            <person name="Nelson D.R."/>
            <person name="Luo J.G."/>
            <person name="Rep M."/>
            <person name="Liu H."/>
            <person name="Yang S."/>
            <person name="Wang J."/>
            <person name="Krasnoff S.B."/>
            <person name="Xu Y."/>
            <person name="Molnar I."/>
            <person name="Lin M."/>
        </authorList>
    </citation>
    <scope>NUCLEOTIDE SEQUENCE [LARGE SCALE GENOMIC DNA]</scope>
    <source>
        <strain evidence="2 3">ARSEF 6962</strain>
    </source>
</reference>
<accession>A0A151GM18</accession>
<dbReference type="STRING" id="98403.A0A151GM18"/>
<sequence length="276" mass="29518">MAADAQPTPQVPPDGLLSPPPDLNRVPSSAASVLLPLPPPRSEPLLPGGRLEDSVRRRVEKELTNVSRRYVKRGGSPDRSDPLPGFTSFEEVCRELDSLVDVLWKTATPSLQIPLLLRLGSDFTQYVASFPPDPQFSFALLGKLDHCFASLLAGKDIDSGALLPGLQTGPQAGMSVTDMVRCRSLVEQTRLLMAEVMSHELSESGSGSGSGSEGEGNDEDDEEGMDADDAEADIYLGTARVYEKTIVQLGRRLGEPLVDENAPTNVLPSPTCPALA</sequence>
<comment type="caution">
    <text evidence="2">The sequence shown here is derived from an EMBL/GenBank/DDBJ whole genome shotgun (WGS) entry which is preliminary data.</text>
</comment>
<dbReference type="OrthoDB" id="5420410at2759"/>
<feature type="region of interest" description="Disordered" evidence="1">
    <location>
        <begin position="199"/>
        <end position="225"/>
    </location>
</feature>
<keyword evidence="3" id="KW-1185">Reference proteome</keyword>
<dbReference type="PANTHER" id="PTHR37781">
    <property type="entry name" value="TFIIH COMPLEX SUBUNIT"/>
    <property type="match status" value="1"/>
</dbReference>
<proteinExistence type="predicted"/>
<feature type="compositionally biased region" description="Low complexity" evidence="1">
    <location>
        <begin position="26"/>
        <end position="35"/>
    </location>
</feature>
<dbReference type="EMBL" id="LAYC01000002">
    <property type="protein sequence ID" value="KYK58149.1"/>
    <property type="molecule type" value="Genomic_DNA"/>
</dbReference>
<evidence type="ECO:0000313" key="3">
    <source>
        <dbReference type="Proteomes" id="UP000076580"/>
    </source>
</evidence>
<dbReference type="GO" id="GO:0005675">
    <property type="term" value="C:transcription factor TFIIH holo complex"/>
    <property type="evidence" value="ECO:0007669"/>
    <property type="project" value="TreeGrafter"/>
</dbReference>
<feature type="compositionally biased region" description="Acidic residues" evidence="1">
    <location>
        <begin position="215"/>
        <end position="225"/>
    </location>
</feature>
<dbReference type="Pfam" id="PF17110">
    <property type="entry name" value="TFB6"/>
    <property type="match status" value="1"/>
</dbReference>
<dbReference type="AlphaFoldDB" id="A0A151GM18"/>